<name>Q0UI61_PHANO</name>
<reference evidence="2" key="1">
    <citation type="journal article" date="2007" name="Plant Cell">
        <title>Dothideomycete-plant interactions illuminated by genome sequencing and EST analysis of the wheat pathogen Stagonospora nodorum.</title>
        <authorList>
            <person name="Hane J.K."/>
            <person name="Lowe R.G."/>
            <person name="Solomon P.S."/>
            <person name="Tan K.C."/>
            <person name="Schoch C.L."/>
            <person name="Spatafora J.W."/>
            <person name="Crous P.W."/>
            <person name="Kodira C."/>
            <person name="Birren B.W."/>
            <person name="Galagan J.E."/>
            <person name="Torriani S.F."/>
            <person name="McDonald B.A."/>
            <person name="Oliver R.P."/>
        </authorList>
    </citation>
    <scope>NUCLEOTIDE SEQUENCE [LARGE SCALE GENOMIC DNA]</scope>
    <source>
        <strain evidence="2">SN15 / ATCC MYA-4574 / FGSC 10173</strain>
    </source>
</reference>
<dbReference type="EMBL" id="CH445337">
    <property type="protein sequence ID" value="EAT83721.1"/>
    <property type="molecule type" value="Genomic_DNA"/>
</dbReference>
<evidence type="ECO:0000313" key="2">
    <source>
        <dbReference type="Proteomes" id="UP000001055"/>
    </source>
</evidence>
<organism evidence="1 2">
    <name type="scientific">Phaeosphaeria nodorum (strain SN15 / ATCC MYA-4574 / FGSC 10173)</name>
    <name type="common">Glume blotch fungus</name>
    <name type="synonym">Parastagonospora nodorum</name>
    <dbReference type="NCBI Taxonomy" id="321614"/>
    <lineage>
        <taxon>Eukaryota</taxon>
        <taxon>Fungi</taxon>
        <taxon>Dikarya</taxon>
        <taxon>Ascomycota</taxon>
        <taxon>Pezizomycotina</taxon>
        <taxon>Dothideomycetes</taxon>
        <taxon>Pleosporomycetidae</taxon>
        <taxon>Pleosporales</taxon>
        <taxon>Pleosporineae</taxon>
        <taxon>Phaeosphaeriaceae</taxon>
        <taxon>Parastagonospora</taxon>
    </lineage>
</organism>
<accession>Q0UI61</accession>
<dbReference type="AlphaFoldDB" id="Q0UI61"/>
<protein>
    <submittedName>
        <fullName evidence="1">Uncharacterized protein</fullName>
    </submittedName>
</protein>
<dbReference type="KEGG" id="pno:SNOG_08553"/>
<dbReference type="RefSeq" id="XP_001798863.1">
    <property type="nucleotide sequence ID" value="XM_001798811.1"/>
</dbReference>
<dbReference type="GeneID" id="5975762"/>
<proteinExistence type="predicted"/>
<evidence type="ECO:0000313" key="1">
    <source>
        <dbReference type="EMBL" id="EAT83721.1"/>
    </source>
</evidence>
<gene>
    <name evidence="1" type="ORF">SNOG_08553</name>
</gene>
<dbReference type="Proteomes" id="UP000001055">
    <property type="component" value="Unassembled WGS sequence"/>
</dbReference>
<sequence>MARDIYLEDKSRRDNSDGRHIACKRQIVKGKQFSAAGKYKIGSDIGLHVAL</sequence>
<dbReference type="InParanoid" id="Q0UI61"/>